<feature type="compositionally biased region" description="Polar residues" evidence="1">
    <location>
        <begin position="130"/>
        <end position="140"/>
    </location>
</feature>
<dbReference type="OrthoDB" id="6380398at2759"/>
<keyword evidence="3" id="KW-0378">Hydrolase</keyword>
<dbReference type="GeneID" id="116218442"/>
<dbReference type="GO" id="GO:0006508">
    <property type="term" value="P:proteolysis"/>
    <property type="evidence" value="ECO:0007669"/>
    <property type="project" value="UniProtKB-KW"/>
</dbReference>
<dbReference type="KEGG" id="char:116218442"/>
<dbReference type="GO" id="GO:0008233">
    <property type="term" value="F:peptidase activity"/>
    <property type="evidence" value="ECO:0007669"/>
    <property type="project" value="UniProtKB-KW"/>
</dbReference>
<feature type="region of interest" description="Disordered" evidence="1">
    <location>
        <begin position="119"/>
        <end position="154"/>
    </location>
</feature>
<feature type="compositionally biased region" description="Low complexity" evidence="1">
    <location>
        <begin position="33"/>
        <end position="47"/>
    </location>
</feature>
<keyword evidence="2" id="KW-1185">Reference proteome</keyword>
<name>A0A6P8EJ59_CLUHA</name>
<sequence length="264" mass="28809">MISLLRSKLDSRVIPTIPKLDRRYFEDDTGRNTSPMSQETPTTSTPTAKPPLPTPSISGIMDQLAGGLPSIPSPTFLLEVSPSVDSSVPRESESGSPEGELLFAQLTGSPLPPIGLLHSQPRPGEEGWSSDLTKSTSTQLPRGAPAYSTTETNRRRRRGLYKRQTPGINDKACPGVAETVQHVTVTKETYGWVLGIPSKNLNMNFQEVLVDLTSKNEKGLYEARIRATVGGRPLTFYSLVGLENESFYRSMPRIIALALDALKT</sequence>
<keyword evidence="3" id="KW-0645">Protease</keyword>
<dbReference type="AlphaFoldDB" id="A0A6P8EJ59"/>
<dbReference type="CTD" id="646960"/>
<dbReference type="Proteomes" id="UP000515152">
    <property type="component" value="Chromosome 22"/>
</dbReference>
<evidence type="ECO:0000256" key="1">
    <source>
        <dbReference type="SAM" id="MobiDB-lite"/>
    </source>
</evidence>
<proteinExistence type="predicted"/>
<gene>
    <name evidence="3" type="primary">prss56</name>
</gene>
<protein>
    <submittedName>
        <fullName evidence="3">Serine protease 56</fullName>
    </submittedName>
</protein>
<accession>A0A6P8EJ59</accession>
<evidence type="ECO:0000313" key="2">
    <source>
        <dbReference type="Proteomes" id="UP000515152"/>
    </source>
</evidence>
<dbReference type="RefSeq" id="XP_031416058.1">
    <property type="nucleotide sequence ID" value="XM_031560198.1"/>
</dbReference>
<organism evidence="2 3">
    <name type="scientific">Clupea harengus</name>
    <name type="common">Atlantic herring</name>
    <dbReference type="NCBI Taxonomy" id="7950"/>
    <lineage>
        <taxon>Eukaryota</taxon>
        <taxon>Metazoa</taxon>
        <taxon>Chordata</taxon>
        <taxon>Craniata</taxon>
        <taxon>Vertebrata</taxon>
        <taxon>Euteleostomi</taxon>
        <taxon>Actinopterygii</taxon>
        <taxon>Neopterygii</taxon>
        <taxon>Teleostei</taxon>
        <taxon>Clupei</taxon>
        <taxon>Clupeiformes</taxon>
        <taxon>Clupeoidei</taxon>
        <taxon>Clupeidae</taxon>
        <taxon>Clupea</taxon>
    </lineage>
</organism>
<evidence type="ECO:0000313" key="3">
    <source>
        <dbReference type="RefSeq" id="XP_031416058.1"/>
    </source>
</evidence>
<reference evidence="3" key="1">
    <citation type="submission" date="2025-08" db="UniProtKB">
        <authorList>
            <consortium name="RefSeq"/>
        </authorList>
    </citation>
    <scope>IDENTIFICATION</scope>
</reference>
<feature type="region of interest" description="Disordered" evidence="1">
    <location>
        <begin position="24"/>
        <end position="68"/>
    </location>
</feature>